<feature type="transmembrane region" description="Helical" evidence="5">
    <location>
        <begin position="134"/>
        <end position="156"/>
    </location>
</feature>
<dbReference type="GO" id="GO:0005886">
    <property type="term" value="C:plasma membrane"/>
    <property type="evidence" value="ECO:0007669"/>
    <property type="project" value="TreeGrafter"/>
</dbReference>
<feature type="transmembrane region" description="Helical" evidence="5">
    <location>
        <begin position="12"/>
        <end position="44"/>
    </location>
</feature>
<dbReference type="PANTHER" id="PTHR33514">
    <property type="entry name" value="PROTEIN ABCI12, CHLOROPLASTIC"/>
    <property type="match status" value="1"/>
</dbReference>
<protein>
    <submittedName>
        <fullName evidence="6">ABC transporter, permease protein</fullName>
    </submittedName>
</protein>
<organism evidence="6">
    <name type="scientific">Candidatus Moduliflexus flocculans</name>
    <dbReference type="NCBI Taxonomy" id="1499966"/>
    <lineage>
        <taxon>Bacteria</taxon>
        <taxon>Candidatus Moduliflexota</taxon>
        <taxon>Candidatus Moduliflexia</taxon>
        <taxon>Candidatus Moduliflexales</taxon>
        <taxon>Candidatus Moduliflexaceae</taxon>
    </lineage>
</organism>
<feature type="transmembrane region" description="Helical" evidence="5">
    <location>
        <begin position="95"/>
        <end position="113"/>
    </location>
</feature>
<sequence>MHSGGFDPRAKFFSVILAVAATFTVNTLWGAGILLGSLFLVAAATKTPLRQIGRNLAFISWLLFMTGGLQFWGTISAETSSIGHPAVAVALEQSIIAVVRLVIVVGWVTIFNASSSPLETVAGFEKLLKPFQRFGLPVANISTVAMITLRFLPILFDEAQQLMQTLIARGIDWRTETWGGRARHLVFLCVALFNSLLRRVDLLTVAMENRGFMIGASRTSFYAYRLYFRDYLLLSCCLFGFIGCVLMRAR</sequence>
<dbReference type="Pfam" id="PF02361">
    <property type="entry name" value="CbiQ"/>
    <property type="match status" value="1"/>
</dbReference>
<keyword evidence="2 5" id="KW-0812">Transmembrane</keyword>
<comment type="subcellular location">
    <subcellularLocation>
        <location evidence="1">Membrane</location>
        <topology evidence="1">Multi-pass membrane protein</topology>
    </subcellularLocation>
</comment>
<dbReference type="STRING" id="1499966.U14_00913"/>
<keyword evidence="4 5" id="KW-0472">Membrane</keyword>
<dbReference type="Proteomes" id="UP000030700">
    <property type="component" value="Unassembled WGS sequence"/>
</dbReference>
<feature type="transmembrane region" description="Helical" evidence="5">
    <location>
        <begin position="56"/>
        <end position="75"/>
    </location>
</feature>
<evidence type="ECO:0000313" key="7">
    <source>
        <dbReference type="Proteomes" id="UP000030700"/>
    </source>
</evidence>
<dbReference type="InterPro" id="IPR003339">
    <property type="entry name" value="ABC/ECF_trnsptr_transmembrane"/>
</dbReference>
<dbReference type="CDD" id="cd16914">
    <property type="entry name" value="EcfT"/>
    <property type="match status" value="1"/>
</dbReference>
<accession>A0A0S6VR03</accession>
<proteinExistence type="predicted"/>
<evidence type="ECO:0000256" key="5">
    <source>
        <dbReference type="SAM" id="Phobius"/>
    </source>
</evidence>
<reference evidence="6" key="1">
    <citation type="journal article" date="2015" name="PeerJ">
        <title>First genomic representation of candidate bacterial phylum KSB3 points to enhanced environmental sensing as a trigger of wastewater bulking.</title>
        <authorList>
            <person name="Sekiguchi Y."/>
            <person name="Ohashi A."/>
            <person name="Parks D.H."/>
            <person name="Yamauchi T."/>
            <person name="Tyson G.W."/>
            <person name="Hugenholtz P."/>
        </authorList>
    </citation>
    <scope>NUCLEOTIDE SEQUENCE [LARGE SCALE GENOMIC DNA]</scope>
</reference>
<gene>
    <name evidence="6" type="ORF">U14_00913</name>
</gene>
<evidence type="ECO:0000256" key="3">
    <source>
        <dbReference type="ARBA" id="ARBA00022989"/>
    </source>
</evidence>
<keyword evidence="3 5" id="KW-1133">Transmembrane helix</keyword>
<evidence type="ECO:0000256" key="2">
    <source>
        <dbReference type="ARBA" id="ARBA00022692"/>
    </source>
</evidence>
<evidence type="ECO:0000256" key="4">
    <source>
        <dbReference type="ARBA" id="ARBA00023136"/>
    </source>
</evidence>
<dbReference type="HOGENOM" id="CLU_056469_2_2_0"/>
<name>A0A0S6VR03_9BACT</name>
<evidence type="ECO:0000313" key="6">
    <source>
        <dbReference type="EMBL" id="GAK49690.1"/>
    </source>
</evidence>
<keyword evidence="7" id="KW-1185">Reference proteome</keyword>
<dbReference type="AlphaFoldDB" id="A0A0S6VR03"/>
<dbReference type="PANTHER" id="PTHR33514:SF13">
    <property type="entry name" value="PROTEIN ABCI12, CHLOROPLASTIC"/>
    <property type="match status" value="1"/>
</dbReference>
<feature type="transmembrane region" description="Helical" evidence="5">
    <location>
        <begin position="231"/>
        <end position="249"/>
    </location>
</feature>
<evidence type="ECO:0000256" key="1">
    <source>
        <dbReference type="ARBA" id="ARBA00004141"/>
    </source>
</evidence>
<dbReference type="EMBL" id="DF820455">
    <property type="protein sequence ID" value="GAK49690.1"/>
    <property type="molecule type" value="Genomic_DNA"/>
</dbReference>